<name>A0A369QMY2_9BACT</name>
<dbReference type="RefSeq" id="WP_115373409.1">
    <property type="nucleotide sequence ID" value="NZ_QASA01000001.1"/>
</dbReference>
<evidence type="ECO:0000313" key="1">
    <source>
        <dbReference type="EMBL" id="RDC64219.1"/>
    </source>
</evidence>
<protein>
    <submittedName>
        <fullName evidence="1">Uncharacterized protein</fullName>
    </submittedName>
</protein>
<dbReference type="AlphaFoldDB" id="A0A369QMY2"/>
<keyword evidence="2" id="KW-1185">Reference proteome</keyword>
<accession>A0A369QMY2</accession>
<organism evidence="1 2">
    <name type="scientific">Adhaeribacter pallidiroseus</name>
    <dbReference type="NCBI Taxonomy" id="2072847"/>
    <lineage>
        <taxon>Bacteria</taxon>
        <taxon>Pseudomonadati</taxon>
        <taxon>Bacteroidota</taxon>
        <taxon>Cytophagia</taxon>
        <taxon>Cytophagales</taxon>
        <taxon>Hymenobacteraceae</taxon>
        <taxon>Adhaeribacter</taxon>
    </lineage>
</organism>
<reference evidence="1 2" key="1">
    <citation type="submission" date="2018-04" db="EMBL/GenBank/DDBJ databases">
        <title>Adhaeribacter sp. HMF7616 genome sequencing and assembly.</title>
        <authorList>
            <person name="Kang H."/>
            <person name="Kang J."/>
            <person name="Cha I."/>
            <person name="Kim H."/>
            <person name="Joh K."/>
        </authorList>
    </citation>
    <scope>NUCLEOTIDE SEQUENCE [LARGE SCALE GENOMIC DNA]</scope>
    <source>
        <strain evidence="1 2">HMF7616</strain>
    </source>
</reference>
<evidence type="ECO:0000313" key="2">
    <source>
        <dbReference type="Proteomes" id="UP000253919"/>
    </source>
</evidence>
<proteinExistence type="predicted"/>
<comment type="caution">
    <text evidence="1">The sequence shown here is derived from an EMBL/GenBank/DDBJ whole genome shotgun (WGS) entry which is preliminary data.</text>
</comment>
<sequence length="72" mass="8441">MRPELEDIKQLEDLVNGSLPEEQAQDLEIRLLWDQSWQLALRQQQVAYQAIRAAGRQQLRAELKSIHARLFS</sequence>
<dbReference type="EMBL" id="QASA01000001">
    <property type="protein sequence ID" value="RDC64219.1"/>
    <property type="molecule type" value="Genomic_DNA"/>
</dbReference>
<dbReference type="Proteomes" id="UP000253919">
    <property type="component" value="Unassembled WGS sequence"/>
</dbReference>
<gene>
    <name evidence="1" type="ORF">AHMF7616_02831</name>
</gene>
<dbReference type="OrthoDB" id="1444051at2"/>